<evidence type="ECO:0000256" key="1">
    <source>
        <dbReference type="SAM" id="Phobius"/>
    </source>
</evidence>
<proteinExistence type="predicted"/>
<keyword evidence="3" id="KW-1185">Reference proteome</keyword>
<dbReference type="Proteomes" id="UP000073601">
    <property type="component" value="Unassembled WGS sequence"/>
</dbReference>
<keyword evidence="1" id="KW-0812">Transmembrane</keyword>
<dbReference type="EMBL" id="FIZY01000010">
    <property type="protein sequence ID" value="CZF80575.1"/>
    <property type="molecule type" value="Genomic_DNA"/>
</dbReference>
<evidence type="ECO:0000313" key="3">
    <source>
        <dbReference type="Proteomes" id="UP000073601"/>
    </source>
</evidence>
<name>A0A128F1Z7_9GAMM</name>
<feature type="transmembrane region" description="Helical" evidence="1">
    <location>
        <begin position="69"/>
        <end position="100"/>
    </location>
</feature>
<feature type="transmembrane region" description="Helical" evidence="1">
    <location>
        <begin position="6"/>
        <end position="25"/>
    </location>
</feature>
<dbReference type="AlphaFoldDB" id="A0A128F1Z7"/>
<protein>
    <submittedName>
        <fullName evidence="2">Branched-chain amino acid transport protein (AzlD)</fullName>
    </submittedName>
</protein>
<dbReference type="Pfam" id="PF05437">
    <property type="entry name" value="AzlD"/>
    <property type="match status" value="1"/>
</dbReference>
<reference evidence="3" key="1">
    <citation type="submission" date="2016-02" db="EMBL/GenBank/DDBJ databases">
        <authorList>
            <person name="Rodrigo-Torres Lidia"/>
            <person name="Arahal R.David."/>
        </authorList>
    </citation>
    <scope>NUCLEOTIDE SEQUENCE [LARGE SCALE GENOMIC DNA]</scope>
    <source>
        <strain evidence="3">CECT 8713</strain>
    </source>
</reference>
<dbReference type="InterPro" id="IPR008407">
    <property type="entry name" value="Brnchd-chn_aa_trnsp_AzlD"/>
</dbReference>
<organism evidence="2 3">
    <name type="scientific">Grimontia marina</name>
    <dbReference type="NCBI Taxonomy" id="646534"/>
    <lineage>
        <taxon>Bacteria</taxon>
        <taxon>Pseudomonadati</taxon>
        <taxon>Pseudomonadota</taxon>
        <taxon>Gammaproteobacteria</taxon>
        <taxon>Vibrionales</taxon>
        <taxon>Vibrionaceae</taxon>
        <taxon>Grimontia</taxon>
    </lineage>
</organism>
<sequence length="101" mass="11347">MNTWLIIIGMAGITFSVRYFFLAQSIPFRVTPVMQRILKYSAPAVLMALTVPILLFPQGSIDISLHNPFLLAGGFVCALSLLRLSTLKTVIISMIFFWLIR</sequence>
<dbReference type="OrthoDB" id="4257348at2"/>
<dbReference type="RefSeq" id="WP_062707337.1">
    <property type="nucleotide sequence ID" value="NZ_CAWRCI010000010.1"/>
</dbReference>
<keyword evidence="1" id="KW-1133">Transmembrane helix</keyword>
<keyword evidence="1" id="KW-0472">Membrane</keyword>
<evidence type="ECO:0000313" key="2">
    <source>
        <dbReference type="EMBL" id="CZF80575.1"/>
    </source>
</evidence>
<feature type="transmembrane region" description="Helical" evidence="1">
    <location>
        <begin position="37"/>
        <end position="57"/>
    </location>
</feature>
<gene>
    <name evidence="2" type="ORF">GMA8713_01506</name>
</gene>
<accession>A0A128F1Z7</accession>